<evidence type="ECO:0000256" key="1">
    <source>
        <dbReference type="ARBA" id="ARBA00011046"/>
    </source>
</evidence>
<keyword evidence="7" id="KW-1185">Reference proteome</keyword>
<dbReference type="GO" id="GO:0003677">
    <property type="term" value="F:DNA binding"/>
    <property type="evidence" value="ECO:0007669"/>
    <property type="project" value="UniProtKB-KW"/>
</dbReference>
<dbReference type="GO" id="GO:0045892">
    <property type="term" value="P:negative regulation of DNA-templated transcription"/>
    <property type="evidence" value="ECO:0007669"/>
    <property type="project" value="InterPro"/>
</dbReference>
<evidence type="ECO:0000313" key="7">
    <source>
        <dbReference type="Proteomes" id="UP000515728"/>
    </source>
</evidence>
<comment type="similarity">
    <text evidence="1">Belongs to the BlaI transcriptional regulatory family.</text>
</comment>
<dbReference type="KEGG" id="ppel:H6H00_28650"/>
<dbReference type="SUPFAM" id="SSF46785">
    <property type="entry name" value="Winged helix' DNA-binding domain"/>
    <property type="match status" value="1"/>
</dbReference>
<proteinExistence type="inferred from homology"/>
<evidence type="ECO:0000256" key="2">
    <source>
        <dbReference type="ARBA" id="ARBA00023015"/>
    </source>
</evidence>
<reference evidence="6 7" key="1">
    <citation type="submission" date="2020-08" db="EMBL/GenBank/DDBJ databases">
        <authorList>
            <person name="Mo P."/>
        </authorList>
    </citation>
    <scope>NUCLEOTIDE SEQUENCE [LARGE SCALE GENOMIC DNA]</scope>
    <source>
        <strain evidence="6 7">CGMCC 4.1532</strain>
    </source>
</reference>
<keyword evidence="4" id="KW-0804">Transcription</keyword>
<evidence type="ECO:0000256" key="4">
    <source>
        <dbReference type="ARBA" id="ARBA00023163"/>
    </source>
</evidence>
<keyword evidence="2" id="KW-0805">Transcription regulation</keyword>
<keyword evidence="3" id="KW-0238">DNA-binding</keyword>
<evidence type="ECO:0000313" key="6">
    <source>
        <dbReference type="EMBL" id="QNG51998.1"/>
    </source>
</evidence>
<protein>
    <submittedName>
        <fullName evidence="6">BlaI/MecI/CopY family transcriptional regulator</fullName>
    </submittedName>
</protein>
<organism evidence="6 7">
    <name type="scientific">Pseudonocardia petroleophila</name>
    <dbReference type="NCBI Taxonomy" id="37331"/>
    <lineage>
        <taxon>Bacteria</taxon>
        <taxon>Bacillati</taxon>
        <taxon>Actinomycetota</taxon>
        <taxon>Actinomycetes</taxon>
        <taxon>Pseudonocardiales</taxon>
        <taxon>Pseudonocardiaceae</taxon>
        <taxon>Pseudonocardia</taxon>
    </lineage>
</organism>
<dbReference type="Gene3D" id="1.10.10.10">
    <property type="entry name" value="Winged helix-like DNA-binding domain superfamily/Winged helix DNA-binding domain"/>
    <property type="match status" value="1"/>
</dbReference>
<dbReference type="EMBL" id="CP060131">
    <property type="protein sequence ID" value="QNG51998.1"/>
    <property type="molecule type" value="Genomic_DNA"/>
</dbReference>
<gene>
    <name evidence="6" type="ORF">H6H00_28650</name>
</gene>
<dbReference type="InterPro" id="IPR036390">
    <property type="entry name" value="WH_DNA-bd_sf"/>
</dbReference>
<accession>A0A7G7MGT7</accession>
<dbReference type="InterPro" id="IPR036388">
    <property type="entry name" value="WH-like_DNA-bd_sf"/>
</dbReference>
<dbReference type="Proteomes" id="UP000515728">
    <property type="component" value="Chromosome"/>
</dbReference>
<dbReference type="InterPro" id="IPR005650">
    <property type="entry name" value="BlaI_family"/>
</dbReference>
<evidence type="ECO:0000256" key="3">
    <source>
        <dbReference type="ARBA" id="ARBA00023125"/>
    </source>
</evidence>
<feature type="region of interest" description="Disordered" evidence="5">
    <location>
        <begin position="1"/>
        <end position="71"/>
    </location>
</feature>
<evidence type="ECO:0000256" key="5">
    <source>
        <dbReference type="SAM" id="MobiDB-lite"/>
    </source>
</evidence>
<dbReference type="AlphaFoldDB" id="A0A7G7MGT7"/>
<name>A0A7G7MGT7_9PSEU</name>
<sequence>MSSTRATPRCSVPTTPCKPPWAHPRCSPPTGSSAPTARPRASPIRWSSATPPRSPPPSGPRSRRRASLRRREVTGGCVRGFGELEAAVMEQIWTSSEGATVPEVHERLEAQGDIAYTTVMSVVHNLYRKGRLTRRREGRTHRYRATASRAEHSADLMSVALRSGGDPHTILTHFVQQMDPADTRRLAQLLARMDEDGTG</sequence>
<dbReference type="Pfam" id="PF03965">
    <property type="entry name" value="Penicillinase_R"/>
    <property type="match status" value="1"/>
</dbReference>